<evidence type="ECO:0000313" key="2">
    <source>
        <dbReference type="Proteomes" id="UP000464262"/>
    </source>
</evidence>
<organism evidence="1 2">
    <name type="scientific">Vibrio astriarenae</name>
    <dbReference type="NCBI Taxonomy" id="1481923"/>
    <lineage>
        <taxon>Bacteria</taxon>
        <taxon>Pseudomonadati</taxon>
        <taxon>Pseudomonadota</taxon>
        <taxon>Gammaproteobacteria</taxon>
        <taxon>Vibrionales</taxon>
        <taxon>Vibrionaceae</taxon>
        <taxon>Vibrio</taxon>
    </lineage>
</organism>
<dbReference type="KEGG" id="vas:GT360_11480"/>
<accession>A0A7Z2T493</accession>
<dbReference type="EMBL" id="CP047475">
    <property type="protein sequence ID" value="QIA64094.1"/>
    <property type="molecule type" value="Genomic_DNA"/>
</dbReference>
<evidence type="ECO:0000313" key="1">
    <source>
        <dbReference type="EMBL" id="QIA64094.1"/>
    </source>
</evidence>
<dbReference type="RefSeq" id="WP_164649003.1">
    <property type="nucleotide sequence ID" value="NZ_CP047475.1"/>
</dbReference>
<dbReference type="Proteomes" id="UP000464262">
    <property type="component" value="Chromosome 1"/>
</dbReference>
<gene>
    <name evidence="1" type="ORF">GT360_11480</name>
</gene>
<proteinExistence type="predicted"/>
<keyword evidence="2" id="KW-1185">Reference proteome</keyword>
<reference evidence="1 2" key="1">
    <citation type="submission" date="2020-01" db="EMBL/GenBank/DDBJ databases">
        <title>Whole genome and functional gene identification of agarase of Vibrio HN897.</title>
        <authorList>
            <person name="Liu Y."/>
            <person name="Zhao Z."/>
        </authorList>
    </citation>
    <scope>NUCLEOTIDE SEQUENCE [LARGE SCALE GENOMIC DNA]</scope>
    <source>
        <strain evidence="1 2">HN897</strain>
    </source>
</reference>
<sequence>MRHSIYLKLAAWLVVADLKQEERAWQRRVRKSAHHLPFHSAHLLRDIGLDLSGRPIGKTEAPKDTAERRVRHLRRVLQSRTTT</sequence>
<name>A0A7Z2T493_9VIBR</name>
<dbReference type="AlphaFoldDB" id="A0A7Z2T493"/>
<protein>
    <submittedName>
        <fullName evidence="1">DUF1127 domain-containing protein</fullName>
    </submittedName>
</protein>